<dbReference type="PROSITE" id="PS50097">
    <property type="entry name" value="BTB"/>
    <property type="match status" value="1"/>
</dbReference>
<feature type="domain" description="BTB" evidence="1">
    <location>
        <begin position="120"/>
        <end position="169"/>
    </location>
</feature>
<dbReference type="InterPro" id="IPR011333">
    <property type="entry name" value="SKP1/BTB/POZ_sf"/>
</dbReference>
<dbReference type="SUPFAM" id="SSF54695">
    <property type="entry name" value="POZ domain"/>
    <property type="match status" value="1"/>
</dbReference>
<protein>
    <recommendedName>
        <fullName evidence="1">BTB domain-containing protein</fullName>
    </recommendedName>
</protein>
<gene>
    <name evidence="2" type="ORF">PENTCL1PPCAC_19397</name>
</gene>
<dbReference type="PANTHER" id="PTHR22744">
    <property type="entry name" value="HELIX LOOP HELIX PROTEIN 21-RELATED"/>
    <property type="match status" value="1"/>
</dbReference>
<comment type="caution">
    <text evidence="2">The sequence shown here is derived from an EMBL/GenBank/DDBJ whole genome shotgun (WGS) entry which is preliminary data.</text>
</comment>
<evidence type="ECO:0000259" key="1">
    <source>
        <dbReference type="PROSITE" id="PS50097"/>
    </source>
</evidence>
<organism evidence="2 3">
    <name type="scientific">Pristionchus entomophagus</name>
    <dbReference type="NCBI Taxonomy" id="358040"/>
    <lineage>
        <taxon>Eukaryota</taxon>
        <taxon>Metazoa</taxon>
        <taxon>Ecdysozoa</taxon>
        <taxon>Nematoda</taxon>
        <taxon>Chromadorea</taxon>
        <taxon>Rhabditida</taxon>
        <taxon>Rhabditina</taxon>
        <taxon>Diplogasteromorpha</taxon>
        <taxon>Diplogasteroidea</taxon>
        <taxon>Neodiplogasteridae</taxon>
        <taxon>Pristionchus</taxon>
    </lineage>
</organism>
<dbReference type="AlphaFoldDB" id="A0AAV5TSM1"/>
<dbReference type="Gene3D" id="3.30.710.10">
    <property type="entry name" value="Potassium Channel Kv1.1, Chain A"/>
    <property type="match status" value="1"/>
</dbReference>
<dbReference type="Pfam" id="PF00651">
    <property type="entry name" value="BTB"/>
    <property type="match status" value="1"/>
</dbReference>
<evidence type="ECO:0000313" key="3">
    <source>
        <dbReference type="Proteomes" id="UP001432027"/>
    </source>
</evidence>
<name>A0AAV5TSM1_9BILA</name>
<keyword evidence="3" id="KW-1185">Reference proteome</keyword>
<feature type="non-terminal residue" evidence="2">
    <location>
        <position position="1"/>
    </location>
</feature>
<proteinExistence type="predicted"/>
<dbReference type="PANTHER" id="PTHR22744:SF14">
    <property type="entry name" value="BTB DOMAIN-CONTAINING PROTEIN-RELATED"/>
    <property type="match status" value="1"/>
</dbReference>
<sequence>IIDSSEDCSLALSGDQSTLHFTWNGEEHLLYDSINEIEMRLFDPTKEVISHIVAPLIDGCRQSSIRIDPVYPIVFAQGEYFTTMEEKGLHLLTEPQRIFTMNIELLFGELSCTPTISSIKSSSLVVNQKKIPVSRELVSLHSAFFLNLFYGNFAEKNQNSYEIKDVDHELCKQFFIGLPLKKWDIYSVSEMAEMLSLADRFCAHHLIPFILQYLRRVKPSMAELKQLMQISTRFPNQTEFACGLLDYCDSPSDALALVTASAPELPQSTLLQLLADCQCRVANKDAMQESHIRDILVHRMKKAVITLVGHEGDGAMTHKYIYLDYETDCEGSCCCGGFKLADLWEQVPSRFESISINNGSFLHRSGHKGRHGREEGCKNVFRVHAYL</sequence>
<evidence type="ECO:0000313" key="2">
    <source>
        <dbReference type="EMBL" id="GMS97222.1"/>
    </source>
</evidence>
<accession>A0AAV5TSM1</accession>
<dbReference type="InterPro" id="IPR000210">
    <property type="entry name" value="BTB/POZ_dom"/>
</dbReference>
<dbReference type="CDD" id="cd18186">
    <property type="entry name" value="BTB_POZ_ZBTB_KLHL-like"/>
    <property type="match status" value="1"/>
</dbReference>
<dbReference type="EMBL" id="BTSX01000004">
    <property type="protein sequence ID" value="GMS97222.1"/>
    <property type="molecule type" value="Genomic_DNA"/>
</dbReference>
<reference evidence="2" key="1">
    <citation type="submission" date="2023-10" db="EMBL/GenBank/DDBJ databases">
        <title>Genome assembly of Pristionchus species.</title>
        <authorList>
            <person name="Yoshida K."/>
            <person name="Sommer R.J."/>
        </authorList>
    </citation>
    <scope>NUCLEOTIDE SEQUENCE</scope>
    <source>
        <strain evidence="2">RS0144</strain>
    </source>
</reference>
<dbReference type="Proteomes" id="UP001432027">
    <property type="component" value="Unassembled WGS sequence"/>
</dbReference>